<organism evidence="6 7">
    <name type="scientific">Ceratopteris richardii</name>
    <name type="common">Triangle waterfern</name>
    <dbReference type="NCBI Taxonomy" id="49495"/>
    <lineage>
        <taxon>Eukaryota</taxon>
        <taxon>Viridiplantae</taxon>
        <taxon>Streptophyta</taxon>
        <taxon>Embryophyta</taxon>
        <taxon>Tracheophyta</taxon>
        <taxon>Polypodiopsida</taxon>
        <taxon>Polypodiidae</taxon>
        <taxon>Polypodiales</taxon>
        <taxon>Pteridineae</taxon>
        <taxon>Pteridaceae</taxon>
        <taxon>Parkerioideae</taxon>
        <taxon>Ceratopteris</taxon>
    </lineage>
</organism>
<evidence type="ECO:0000259" key="3">
    <source>
        <dbReference type="Pfam" id="PF12783"/>
    </source>
</evidence>
<evidence type="ECO:0000256" key="1">
    <source>
        <dbReference type="ARBA" id="ARBA00022448"/>
    </source>
</evidence>
<dbReference type="InterPro" id="IPR016024">
    <property type="entry name" value="ARM-type_fold"/>
</dbReference>
<dbReference type="EMBL" id="CM035422">
    <property type="protein sequence ID" value="KAH7372644.1"/>
    <property type="molecule type" value="Genomic_DNA"/>
</dbReference>
<evidence type="ECO:0000313" key="6">
    <source>
        <dbReference type="EMBL" id="KAH7372644.1"/>
    </source>
</evidence>
<dbReference type="PANTHER" id="PTHR34199">
    <property type="entry name" value="NUMOD3 MOTIF FAMILY PROTEIN, EXPRESSED"/>
    <property type="match status" value="1"/>
</dbReference>
<feature type="domain" description="Mon2/Sec7/BIG1-like HUS" evidence="3">
    <location>
        <begin position="233"/>
        <end position="389"/>
    </location>
</feature>
<feature type="domain" description="Mon2 C-terminal" evidence="4">
    <location>
        <begin position="916"/>
        <end position="1188"/>
    </location>
</feature>
<evidence type="ECO:0000256" key="2">
    <source>
        <dbReference type="ARBA" id="ARBA00022927"/>
    </source>
</evidence>
<feature type="domain" description="Mon2 C-terminal" evidence="4">
    <location>
        <begin position="1477"/>
        <end position="1650"/>
    </location>
</feature>
<dbReference type="OMA" id="AWRLCLN"/>
<keyword evidence="2" id="KW-0653">Protein transport</keyword>
<dbReference type="Pfam" id="PF12783">
    <property type="entry name" value="Sec7-like_HUS"/>
    <property type="match status" value="1"/>
</dbReference>
<dbReference type="SUPFAM" id="SSF48371">
    <property type="entry name" value="ARM repeat"/>
    <property type="match status" value="1"/>
</dbReference>
<dbReference type="GO" id="GO:0015031">
    <property type="term" value="P:protein transport"/>
    <property type="evidence" value="ECO:0007669"/>
    <property type="project" value="UniProtKB-KW"/>
</dbReference>
<name>A0A8T2SUL6_CERRI</name>
<dbReference type="InterPro" id="IPR032817">
    <property type="entry name" value="Mon2_C"/>
</dbReference>
<dbReference type="EMBL" id="CM035422">
    <property type="protein sequence ID" value="KAH7372643.1"/>
    <property type="molecule type" value="Genomic_DNA"/>
</dbReference>
<dbReference type="EMBL" id="CM035422">
    <property type="protein sequence ID" value="KAH7372645.1"/>
    <property type="molecule type" value="Genomic_DNA"/>
</dbReference>
<reference evidence="6" key="1">
    <citation type="submission" date="2021-08" db="EMBL/GenBank/DDBJ databases">
        <title>WGS assembly of Ceratopteris richardii.</title>
        <authorList>
            <person name="Marchant D.B."/>
            <person name="Chen G."/>
            <person name="Jenkins J."/>
            <person name="Shu S."/>
            <person name="Leebens-Mack J."/>
            <person name="Grimwood J."/>
            <person name="Schmutz J."/>
            <person name="Soltis P."/>
            <person name="Soltis D."/>
            <person name="Chen Z.-H."/>
        </authorList>
    </citation>
    <scope>NUCLEOTIDE SEQUENCE</scope>
    <source>
        <strain evidence="6">Whitten #5841</strain>
        <tissue evidence="6">Leaf</tissue>
    </source>
</reference>
<dbReference type="InterPro" id="IPR032691">
    <property type="entry name" value="Mon2/Sec7/BIG1-like_HUS"/>
</dbReference>
<evidence type="ECO:0000259" key="5">
    <source>
        <dbReference type="Pfam" id="PF16213"/>
    </source>
</evidence>
<dbReference type="InterPro" id="IPR032629">
    <property type="entry name" value="DCB_dom"/>
</dbReference>
<dbReference type="OrthoDB" id="294853at2759"/>
<dbReference type="Pfam" id="PF16206">
    <property type="entry name" value="Mon2_C"/>
    <property type="match status" value="2"/>
</dbReference>
<dbReference type="Pfam" id="PF16213">
    <property type="entry name" value="DCB"/>
    <property type="match status" value="1"/>
</dbReference>
<dbReference type="Proteomes" id="UP000825935">
    <property type="component" value="Chromosome 17"/>
</dbReference>
<evidence type="ECO:0000313" key="7">
    <source>
        <dbReference type="Proteomes" id="UP000825935"/>
    </source>
</evidence>
<sequence>MALMAVLEADLRALSVEARRRYPAVKEAAEHAILKLRSHPDPALLARSDDILRIFIMACECKNVKLSITGLACLQKWIAHGAVPPSSLPEILATLKEHADINDETVQLKTLQAILTIFQSQLHPEDEDNMAIALGICFRLLENNKNPDSVHSTAAATIRQAVALIFDRVIAAEGLPVGSAAPSRRTSRSNSVSGDVSRSIIADKAVELEKDLGVHGTSVFTKEQMTQAARLGLRLFEDLTAVATGGPASWLRVHFLQRTFALDMIEYVLSNYVSIFWKLGPYQSVLRRQVCSLLMTSLRTTGELEGEVGEPSFRRLVLRCVANVLRLYSSILITECEVFLNMLLKSINLELPLWHRIMVLEVLRGFCVEARILRLLFQTFDMRPENTNVVRDMVRVLANVVTNSQAPDASEESLAAVAGMFNSKAKGLEWSMDYDASGVAVVVASEAHAITLAVEGLLGVVFTVATLTDEAIDAGELASPRCEPIHRRNDADRSSLVFFCVSMVNSVWHTLLDALSFILARSQGEAIVLEILKGYQAFTQACGVLRAVEPLNAFLGSLCKFALVPLNDVEKTSGVLLSPSGKRSDSTTELKDIVVLTPKNVQALRTIFNIAHRLDSVLGPSWTLVLETLALLDRVIHSPHATTQEVSAVVPRFSRDLGTQSSDFNILSTLDSQLFESSAFMSTEAVCSLITALRQVSNESVMGVTSGLSQTASSSASNVGSSVSGSIQQTIPKMFAVERMVATLINNLHRADVVWDQIVAHFLELAEHESSQVRSVALDALDRAICSVIACERIKNESGFPTDIPVHGDEENKLCGSLTDDVVTSNVYANDQKEVFNPDAFENKVILPIRTLYSFGQSIEARSGALKILLHVLERHGEKLCHSWPDILELLRSVANTSEKDFIPLAFQSVCVIMNDGLMSIPSHALDTCIEVAGAFGAQRRDVNISLTAIGLLWTMSDFFARGLSDGKDITQAVRRFSAGALQLRLQHQIDDLDMGPVEIDAQMGNLTVSHEKRSDVDYKRLLLAVYDVIQGFGTDERPEVRNTAIDTLFMSISRHGHKLSTSMLEYCLWNLVFPLIDTVRHLASTSSKDEWYGRELGTQGGKPVHMLVHHSRNTAQKQWDETLVFVLNGIRRLLKHLFVHLQSVPKFKQGWDCLFDFIKETMLNGSKEVALAAITTLHVIVTTHASKGSMSPDYFEVAFRAYEDAITGSANAQSTIVYKARQELLRNIAELYKQAYEMFESNMYHRLLLLVDVSARSPYNASDKLSSQDNTPLVQRTVLEVLPNLKPLDDQFISFWCDYLRLMAGFLLNGDRLTVLQGDGTCHGMDGVMQKQAMTSVHDGSLAENQHQDSQPRNQYYSDVSLKGTETVESCIQSPDAMAIEWTIDPSFMESIISILQTHYALAPSPLRLDVLPDVLGGLGRCMSTRRDFPFGTLWRVAATTFNRLLLEDLDSYSIMDVASKVQPDKLPNGVGQMRFWKQLADIYEVFLGGSCGRAVIINAESTSEDTIKADELLEQEVLETLCNQVLKSCQTAPHDVITKIVQVIDRCASRTSMLPLGSVELLPAHCSRFSFNCLQALFNISRFEAEDAASAPYIVGVITMPILVARCDFIFKQFAKDENEHGDIPLPSVRIEELTLILKELARLTTDAGRSCKVEGPAPVGSQRAVGRQAHLFTLYDSLCELIITREIRVRELLRVLLRLLGSELGFLQSLPAS</sequence>
<gene>
    <name evidence="6" type="ORF">KP509_17G014700</name>
</gene>
<keyword evidence="7" id="KW-1185">Reference proteome</keyword>
<accession>A0A8T2SUL6</accession>
<protein>
    <recommendedName>
        <fullName evidence="8">Protein MON2 homolog</fullName>
    </recommendedName>
</protein>
<evidence type="ECO:0000259" key="4">
    <source>
        <dbReference type="Pfam" id="PF16206"/>
    </source>
</evidence>
<keyword evidence="1" id="KW-0813">Transport</keyword>
<evidence type="ECO:0008006" key="8">
    <source>
        <dbReference type="Google" id="ProtNLM"/>
    </source>
</evidence>
<feature type="domain" description="Mon2/Sec7/BIG1-like dimerisation and cyclophilin-binding" evidence="5">
    <location>
        <begin position="3"/>
        <end position="171"/>
    </location>
</feature>
<dbReference type="PANTHER" id="PTHR34199:SF4">
    <property type="entry name" value="ARM REPEAT SUPERFAMILY PROTEIN"/>
    <property type="match status" value="1"/>
</dbReference>
<proteinExistence type="predicted"/>
<comment type="caution">
    <text evidence="6">The sequence shown here is derived from an EMBL/GenBank/DDBJ whole genome shotgun (WGS) entry which is preliminary data.</text>
</comment>